<dbReference type="RefSeq" id="YP_003896058.1">
    <property type="nucleotide sequence ID" value="NC_014522.1"/>
</dbReference>
<evidence type="ECO:0000256" key="1">
    <source>
        <dbReference type="ARBA" id="ARBA00009581"/>
    </source>
</evidence>
<keyword evidence="6" id="KW-0547">Nucleotide-binding</keyword>
<keyword evidence="3 9" id="KW-0696">RNA-directed RNA polymerase</keyword>
<dbReference type="GO" id="GO:0003723">
    <property type="term" value="F:RNA binding"/>
    <property type="evidence" value="ECO:0007669"/>
    <property type="project" value="InterPro"/>
</dbReference>
<dbReference type="GO" id="GO:0006351">
    <property type="term" value="P:DNA-templated transcription"/>
    <property type="evidence" value="ECO:0007669"/>
    <property type="project" value="InterPro"/>
</dbReference>
<accession>E1AA89</accession>
<keyword evidence="5" id="KW-0548">Nucleotidyltransferase</keyword>
<dbReference type="Proteomes" id="UP000121369">
    <property type="component" value="Genome"/>
</dbReference>
<evidence type="ECO:0000256" key="7">
    <source>
        <dbReference type="ARBA" id="ARBA00022953"/>
    </source>
</evidence>
<evidence type="ECO:0000256" key="2">
    <source>
        <dbReference type="ARBA" id="ARBA00012494"/>
    </source>
</evidence>
<dbReference type="GO" id="GO:0019079">
    <property type="term" value="P:viral genome replication"/>
    <property type="evidence" value="ECO:0007669"/>
    <property type="project" value="InterPro"/>
</dbReference>
<feature type="domain" description="RdRp catalytic" evidence="8">
    <location>
        <begin position="547"/>
        <end position="798"/>
    </location>
</feature>
<evidence type="ECO:0000313" key="10">
    <source>
        <dbReference type="Proteomes" id="UP000121369"/>
    </source>
</evidence>
<evidence type="ECO:0000256" key="6">
    <source>
        <dbReference type="ARBA" id="ARBA00022741"/>
    </source>
</evidence>
<evidence type="ECO:0000313" key="9">
    <source>
        <dbReference type="EMBL" id="ADM88592.1"/>
    </source>
</evidence>
<dbReference type="InterPro" id="IPR008723">
    <property type="entry name" value="RNA_pol_orbivir"/>
</dbReference>
<protein>
    <recommendedName>
        <fullName evidence="2">RNA-directed RNA polymerase</fullName>
        <ecNumber evidence="2">2.7.7.48</ecNumber>
    </recommendedName>
</protein>
<dbReference type="InterPro" id="IPR007097">
    <property type="entry name" value="RNA-dir_pol_reovirus"/>
</dbReference>
<keyword evidence="4" id="KW-0808">Transferase</keyword>
<evidence type="ECO:0000256" key="3">
    <source>
        <dbReference type="ARBA" id="ARBA00022484"/>
    </source>
</evidence>
<evidence type="ECO:0000259" key="8">
    <source>
        <dbReference type="PROSITE" id="PS50523"/>
    </source>
</evidence>
<dbReference type="Pfam" id="PF05788">
    <property type="entry name" value="Orbi_VP1"/>
    <property type="match status" value="1"/>
</dbReference>
<dbReference type="GO" id="GO:0000166">
    <property type="term" value="F:nucleotide binding"/>
    <property type="evidence" value="ECO:0007669"/>
    <property type="project" value="UniProtKB-KW"/>
</dbReference>
<reference evidence="9 10" key="1">
    <citation type="journal article" date="2010" name="J. Gen. Virol.">
        <title>Complete sequence of Great Island virus and comparison with the T2 and outer-capsid proteins of Kemerovo, Lipovnik and Tribec viruses (genus Orbivirus, family Reoviridae).</title>
        <authorList>
            <person name="Belhouchet M."/>
            <person name="Mohd Jaafar F."/>
            <person name="Tesh R.B."/>
            <person name="Grimes J."/>
            <person name="Maan S."/>
            <person name="Mertens P.P.C."/>
            <person name="Attoui H."/>
        </authorList>
    </citation>
    <scope>NUCLEOTIDE SEQUENCE [LARGE SCALE GENOMIC DNA]</scope>
    <source>
        <strain evidence="9">CanAr 42</strain>
    </source>
</reference>
<proteinExistence type="inferred from homology"/>
<dbReference type="EMBL" id="HM543465">
    <property type="protein sequence ID" value="ADM88592.1"/>
    <property type="molecule type" value="Genomic_RNA"/>
</dbReference>
<keyword evidence="10" id="KW-1185">Reference proteome</keyword>
<dbReference type="InterPro" id="IPR043502">
    <property type="entry name" value="DNA/RNA_pol_sf"/>
</dbReference>
<comment type="similarity">
    <text evidence="1">Belongs to the reoviridae RNA-directed RNA polymerase family.</text>
</comment>
<sequence length="1285" mass="146845">MAAVEQRITSARSALRRIFNHKLFTQTQRCYEYYKFSQWQHSENEKRGYLYTVPVVRENGWQEIPRCVGARPRDALDVYYRSIQPISRIQPEEEFLRNYALDDGMESDLYRFMQHRAREEMAVYGDMALRHWYALVQQLADDFGIVPLGLSCMERFIDENGDPFHQSTRDLSKISDEVRSSSVVLLFEMSICEALLEYNVTLRSRESNITPTVRVGRLEIDRIEIIRELYTLMLPHPKKICNMLRASYSWFVKNWGIAASEVTLLESTAGDDRNSKDVTYQRWRRIRNPYRDIILGTRFHRESLAANLKKVDEAVEYARSLANTPVSLSLFRTLMHDTYTQEFDPQNQGHVQLASLLLAVQTMAGYGRAWVVNASDDPERMLQPTKDNFVERVSRETERFFVNAYEEARVHGFDIIPPEDMYTSLLRLAKNTSSGFSTEVEVRKSYGPKAARREELVRVRSRQKALYLLREGHNIYSPHMMQMRYDSPECFQTRGTRDVPIKATRTIYAINVNVLAPQHILTLPLNEYFARAGGPTHPSVASIGGKVIIGDLEATGSRVMDAADTFRNTADSAIWTLALDYSNYDTHMTQHNFRRGMIAGIRSAIARHHALRYGQWDVFQLLEAGYGEGRVANTLWNGKRRVLRMDATAYEALPEAERTVPPDAPFRFRPPGTHPIRTLSLAAPATGNNVVLVVPWDGSDLARVSTHLSGENSTLVANSLHNMAMGRVIQDEVQARAPGVFEVLSEMYVGDDTLHYIRMLTLRPEHVDRAIDVIFKTIELCGHEASASKTTFAPFSAEKTQTHAKQGIYIPQDRMMIISSERRKEIENVAGYMRAQVTTFVTKVSRGFSEDLAHRILLFKSALVGYRRMKATIREGSVYRRRNFHSHEDGYTLCRVYDPTILYAPIDSGGYGVHPFALNVVQTRELHLDSQQLFPVYRDLVARRVIMDAFPPSWNESDVDTRLISTKTPMGLFSKIVRQTPRLALTDPELMALVDQLPLGEHSPTRLSSTMMRGALLKEPRARTLLSPAYEEQFSKTLSSWREPVEFSPIGQHEVTSAYAKVLDLRVEKREAPIPFFPDQNLSPGFLAQKMYVGHRTTTRPLRSYVDQIDRILRGDTVMRGILTSSAIMSLLEKIGFDHDPTDLATVFELLNLEPRVARRLAEFVTSDRLRFDVHLLNRRGIGGDEFSMSLDVCTEGSRDERIDCPPEFTPVERDAVSLHGEQIQMLYASHFGSSCRVVFQVRPEHRSALRRIRVKMRAPRQRIVRSASRAVRSASQALAEGQFL</sequence>
<dbReference type="GeneID" id="9970137"/>
<keyword evidence="7" id="KW-0693">Viral RNA replication</keyword>
<dbReference type="GO" id="GO:0003968">
    <property type="term" value="F:RNA-directed RNA polymerase activity"/>
    <property type="evidence" value="ECO:0007669"/>
    <property type="project" value="UniProtKB-KW"/>
</dbReference>
<dbReference type="PROSITE" id="PS50523">
    <property type="entry name" value="RDRP_DSRNA_REO"/>
    <property type="match status" value="1"/>
</dbReference>
<organism evidence="9 10">
    <name type="scientific">Great Island virus</name>
    <dbReference type="NCBI Taxonomy" id="204269"/>
    <lineage>
        <taxon>Viruses</taxon>
        <taxon>Riboviria</taxon>
        <taxon>Orthornavirae</taxon>
        <taxon>Duplornaviricota</taxon>
        <taxon>Resentoviricetes</taxon>
        <taxon>Reovirales</taxon>
        <taxon>Sedoreoviridae</taxon>
        <taxon>Orbivirus</taxon>
        <taxon>Orbivirus magninsulae</taxon>
    </lineage>
</organism>
<dbReference type="SUPFAM" id="SSF56672">
    <property type="entry name" value="DNA/RNA polymerases"/>
    <property type="match status" value="1"/>
</dbReference>
<name>E1AA89_9REOV</name>
<evidence type="ECO:0000256" key="5">
    <source>
        <dbReference type="ARBA" id="ARBA00022695"/>
    </source>
</evidence>
<dbReference type="EC" id="2.7.7.48" evidence="2"/>
<evidence type="ECO:0000256" key="4">
    <source>
        <dbReference type="ARBA" id="ARBA00022679"/>
    </source>
</evidence>
<dbReference type="KEGG" id="vg:9970137"/>